<dbReference type="PROSITE" id="PS50995">
    <property type="entry name" value="HTH_MARR_2"/>
    <property type="match status" value="1"/>
</dbReference>
<dbReference type="Gene3D" id="1.10.10.10">
    <property type="entry name" value="Winged helix-like DNA-binding domain superfamily/Winged helix DNA-binding domain"/>
    <property type="match status" value="1"/>
</dbReference>
<sequence>MPEGAATALVSALESLARAQREASARIARDLDRPRAGLGVVRMLRSRGPAQLCEVADVLRVDASVASRQVSALVDAGFLRRTVDPSDRRARTLELTDAGHAFAAESDRYFDELVDEAFADWSAAGLADAITQIRNVAAALSTMTQEAPPR</sequence>
<dbReference type="InterPro" id="IPR036388">
    <property type="entry name" value="WH-like_DNA-bd_sf"/>
</dbReference>
<proteinExistence type="predicted"/>
<dbReference type="PANTHER" id="PTHR33164">
    <property type="entry name" value="TRANSCRIPTIONAL REGULATOR, MARR FAMILY"/>
    <property type="match status" value="1"/>
</dbReference>
<feature type="domain" description="HTH marR-type" evidence="4">
    <location>
        <begin position="6"/>
        <end position="142"/>
    </location>
</feature>
<accession>A0ABX2A212</accession>
<dbReference type="InterPro" id="IPR023187">
    <property type="entry name" value="Tscrpt_reg_MarR-type_CS"/>
</dbReference>
<reference evidence="5 6" key="1">
    <citation type="submission" date="2020-05" db="EMBL/GenBank/DDBJ databases">
        <title>Genomic Encyclopedia of Type Strains, Phase III (KMG-III): the genomes of soil and plant-associated and newly described type strains.</title>
        <authorList>
            <person name="Whitman W."/>
        </authorList>
    </citation>
    <scope>NUCLEOTIDE SEQUENCE [LARGE SCALE GENOMIC DNA]</scope>
    <source>
        <strain evidence="5 6">KCTC 19046</strain>
    </source>
</reference>
<dbReference type="Proteomes" id="UP000757540">
    <property type="component" value="Unassembled WGS sequence"/>
</dbReference>
<name>A0ABX2A212_9MICO</name>
<evidence type="ECO:0000313" key="6">
    <source>
        <dbReference type="Proteomes" id="UP000757540"/>
    </source>
</evidence>
<dbReference type="InterPro" id="IPR000835">
    <property type="entry name" value="HTH_MarR-typ"/>
</dbReference>
<dbReference type="InterPro" id="IPR036390">
    <property type="entry name" value="WH_DNA-bd_sf"/>
</dbReference>
<dbReference type="RefSeq" id="WP_343036214.1">
    <property type="nucleotide sequence ID" value="NZ_BAAAML010000002.1"/>
</dbReference>
<dbReference type="GO" id="GO:0003677">
    <property type="term" value="F:DNA binding"/>
    <property type="evidence" value="ECO:0007669"/>
    <property type="project" value="UniProtKB-KW"/>
</dbReference>
<keyword evidence="2 5" id="KW-0238">DNA-binding</keyword>
<keyword evidence="6" id="KW-1185">Reference proteome</keyword>
<dbReference type="Pfam" id="PF01047">
    <property type="entry name" value="MarR"/>
    <property type="match status" value="1"/>
</dbReference>
<dbReference type="SMART" id="SM00347">
    <property type="entry name" value="HTH_MARR"/>
    <property type="match status" value="1"/>
</dbReference>
<dbReference type="EMBL" id="JABEZU010000001">
    <property type="protein sequence ID" value="NOV95915.1"/>
    <property type="molecule type" value="Genomic_DNA"/>
</dbReference>
<dbReference type="PANTHER" id="PTHR33164:SF57">
    <property type="entry name" value="MARR-FAMILY TRANSCRIPTIONAL REGULATOR"/>
    <property type="match status" value="1"/>
</dbReference>
<organism evidence="5 6">
    <name type="scientific">Isoptericola halotolerans</name>
    <dbReference type="NCBI Taxonomy" id="300560"/>
    <lineage>
        <taxon>Bacteria</taxon>
        <taxon>Bacillati</taxon>
        <taxon>Actinomycetota</taxon>
        <taxon>Actinomycetes</taxon>
        <taxon>Micrococcales</taxon>
        <taxon>Promicromonosporaceae</taxon>
        <taxon>Isoptericola</taxon>
    </lineage>
</organism>
<evidence type="ECO:0000256" key="1">
    <source>
        <dbReference type="ARBA" id="ARBA00023015"/>
    </source>
</evidence>
<protein>
    <submittedName>
        <fullName evidence="5">DNA-binding MarR family transcriptional regulator</fullName>
    </submittedName>
</protein>
<evidence type="ECO:0000256" key="3">
    <source>
        <dbReference type="ARBA" id="ARBA00023163"/>
    </source>
</evidence>
<evidence type="ECO:0000259" key="4">
    <source>
        <dbReference type="PROSITE" id="PS50995"/>
    </source>
</evidence>
<dbReference type="PROSITE" id="PS01117">
    <property type="entry name" value="HTH_MARR_1"/>
    <property type="match status" value="1"/>
</dbReference>
<dbReference type="InterPro" id="IPR039422">
    <property type="entry name" value="MarR/SlyA-like"/>
</dbReference>
<keyword evidence="3" id="KW-0804">Transcription</keyword>
<dbReference type="PRINTS" id="PR00598">
    <property type="entry name" value="HTHMARR"/>
</dbReference>
<comment type="caution">
    <text evidence="5">The sequence shown here is derived from an EMBL/GenBank/DDBJ whole genome shotgun (WGS) entry which is preliminary data.</text>
</comment>
<evidence type="ECO:0000256" key="2">
    <source>
        <dbReference type="ARBA" id="ARBA00023125"/>
    </source>
</evidence>
<keyword evidence="1" id="KW-0805">Transcription regulation</keyword>
<evidence type="ECO:0000313" key="5">
    <source>
        <dbReference type="EMBL" id="NOV95915.1"/>
    </source>
</evidence>
<dbReference type="SUPFAM" id="SSF46785">
    <property type="entry name" value="Winged helix' DNA-binding domain"/>
    <property type="match status" value="1"/>
</dbReference>
<gene>
    <name evidence="5" type="ORF">HDG69_000468</name>
</gene>